<proteinExistence type="predicted"/>
<evidence type="ECO:0000256" key="1">
    <source>
        <dbReference type="SAM" id="MobiDB-lite"/>
    </source>
</evidence>
<gene>
    <name evidence="2" type="ORF">XELAEV_18019771mg</name>
</gene>
<feature type="region of interest" description="Disordered" evidence="1">
    <location>
        <begin position="1"/>
        <end position="20"/>
    </location>
</feature>
<dbReference type="EMBL" id="CM004471">
    <property type="protein sequence ID" value="OCT86076.1"/>
    <property type="molecule type" value="Genomic_DNA"/>
</dbReference>
<organism evidence="2 3">
    <name type="scientific">Xenopus laevis</name>
    <name type="common">African clawed frog</name>
    <dbReference type="NCBI Taxonomy" id="8355"/>
    <lineage>
        <taxon>Eukaryota</taxon>
        <taxon>Metazoa</taxon>
        <taxon>Chordata</taxon>
        <taxon>Craniata</taxon>
        <taxon>Vertebrata</taxon>
        <taxon>Euteleostomi</taxon>
        <taxon>Amphibia</taxon>
        <taxon>Batrachia</taxon>
        <taxon>Anura</taxon>
        <taxon>Pipoidea</taxon>
        <taxon>Pipidae</taxon>
        <taxon>Xenopodinae</taxon>
        <taxon>Xenopus</taxon>
        <taxon>Xenopus</taxon>
    </lineage>
</organism>
<evidence type="ECO:0000313" key="3">
    <source>
        <dbReference type="Proteomes" id="UP000694892"/>
    </source>
</evidence>
<accession>A0A974D859</accession>
<name>A0A974D859_XENLA</name>
<dbReference type="AlphaFoldDB" id="A0A974D859"/>
<evidence type="ECO:0000313" key="2">
    <source>
        <dbReference type="EMBL" id="OCT86076.1"/>
    </source>
</evidence>
<protein>
    <submittedName>
        <fullName evidence="2">Uncharacterized protein</fullName>
    </submittedName>
</protein>
<reference evidence="3" key="1">
    <citation type="journal article" date="2016" name="Nature">
        <title>Genome evolution in the allotetraploid frog Xenopus laevis.</title>
        <authorList>
            <person name="Session A.M."/>
            <person name="Uno Y."/>
            <person name="Kwon T."/>
            <person name="Chapman J.A."/>
            <person name="Toyoda A."/>
            <person name="Takahashi S."/>
            <person name="Fukui A."/>
            <person name="Hikosaka A."/>
            <person name="Suzuki A."/>
            <person name="Kondo M."/>
            <person name="van Heeringen S.J."/>
            <person name="Quigley I."/>
            <person name="Heinz S."/>
            <person name="Ogino H."/>
            <person name="Ochi H."/>
            <person name="Hellsten U."/>
            <person name="Lyons J.B."/>
            <person name="Simakov O."/>
            <person name="Putnam N."/>
            <person name="Stites J."/>
            <person name="Kuroki Y."/>
            <person name="Tanaka T."/>
            <person name="Michiue T."/>
            <person name="Watanabe M."/>
            <person name="Bogdanovic O."/>
            <person name="Lister R."/>
            <person name="Georgiou G."/>
            <person name="Paranjpe S.S."/>
            <person name="van Kruijsbergen I."/>
            <person name="Shu S."/>
            <person name="Carlson J."/>
            <person name="Kinoshita T."/>
            <person name="Ohta Y."/>
            <person name="Mawaribuchi S."/>
            <person name="Jenkins J."/>
            <person name="Grimwood J."/>
            <person name="Schmutz J."/>
            <person name="Mitros T."/>
            <person name="Mozaffari S.V."/>
            <person name="Suzuki Y."/>
            <person name="Haramoto Y."/>
            <person name="Yamamoto T.S."/>
            <person name="Takagi C."/>
            <person name="Heald R."/>
            <person name="Miller K."/>
            <person name="Haudenschild C."/>
            <person name="Kitzman J."/>
            <person name="Nakayama T."/>
            <person name="Izutsu Y."/>
            <person name="Robert J."/>
            <person name="Fortriede J."/>
            <person name="Burns K."/>
            <person name="Lotay V."/>
            <person name="Karimi K."/>
            <person name="Yasuoka Y."/>
            <person name="Dichmann D.S."/>
            <person name="Flajnik M.F."/>
            <person name="Houston D.W."/>
            <person name="Shendure J."/>
            <person name="DuPasquier L."/>
            <person name="Vize P.D."/>
            <person name="Zorn A.M."/>
            <person name="Ito M."/>
            <person name="Marcotte E.M."/>
            <person name="Wallingford J.B."/>
            <person name="Ito Y."/>
            <person name="Asashima M."/>
            <person name="Ueno N."/>
            <person name="Matsuda Y."/>
            <person name="Veenstra G.J."/>
            <person name="Fujiyama A."/>
            <person name="Harland R.M."/>
            <person name="Taira M."/>
            <person name="Rokhsar D.S."/>
        </authorList>
    </citation>
    <scope>NUCLEOTIDE SEQUENCE [LARGE SCALE GENOMIC DNA]</scope>
    <source>
        <strain evidence="3">J</strain>
    </source>
</reference>
<feature type="compositionally biased region" description="Low complexity" evidence="1">
    <location>
        <begin position="1"/>
        <end position="18"/>
    </location>
</feature>
<dbReference type="Proteomes" id="UP000694892">
    <property type="component" value="Chromosome 3S"/>
</dbReference>
<sequence length="60" mass="6696">MLNSLPPRLLRAPRSPSLGIPNEAPAAAKLYFIYWPCVFAQTWACEGHKMKSNPPMPLCL</sequence>